<accession>A0A851GL04</accession>
<dbReference type="Proteomes" id="UP000557872">
    <property type="component" value="Unassembled WGS sequence"/>
</dbReference>
<evidence type="ECO:0000313" key="3">
    <source>
        <dbReference type="Proteomes" id="UP000557872"/>
    </source>
</evidence>
<sequence length="171" mass="19368">MLRFFSLTLLPLFVLFCSPASAEDPVVFHWKGSKAGHSIELKIVGASYRKDRHEVVGLNDPDTRKMKIDGRSPWGVEGVLPEKELISFELKWDGVVVPVPEALWKDCFNLHLHPYKEPAMMEPGELPFIKITEDGKQIIFGFDGADASFAYAVTWVLTQKGEHARWIEPMT</sequence>
<comment type="caution">
    <text evidence="2">The sequence shown here is derived from an EMBL/GenBank/DDBJ whole genome shotgun (WGS) entry which is preliminary data.</text>
</comment>
<feature type="signal peptide" evidence="1">
    <location>
        <begin position="1"/>
        <end position="22"/>
    </location>
</feature>
<name>A0A851GL04_9BACT</name>
<keyword evidence="1" id="KW-0732">Signal</keyword>
<evidence type="ECO:0000256" key="1">
    <source>
        <dbReference type="SAM" id="SignalP"/>
    </source>
</evidence>
<keyword evidence="3" id="KW-1185">Reference proteome</keyword>
<dbReference type="EMBL" id="JACBAZ010000003">
    <property type="protein sequence ID" value="NWK55767.1"/>
    <property type="molecule type" value="Genomic_DNA"/>
</dbReference>
<reference evidence="2 3" key="1">
    <citation type="submission" date="2020-07" db="EMBL/GenBank/DDBJ databases">
        <title>Roseicoccus Jingziensis gen. nov., sp. nov., isolated from coastal seawater.</title>
        <authorList>
            <person name="Feng X."/>
        </authorList>
    </citation>
    <scope>NUCLEOTIDE SEQUENCE [LARGE SCALE GENOMIC DNA]</scope>
    <source>
        <strain evidence="2 3">N1E253</strain>
    </source>
</reference>
<proteinExistence type="predicted"/>
<organism evidence="2 3">
    <name type="scientific">Oceaniferula marina</name>
    <dbReference type="NCBI Taxonomy" id="2748318"/>
    <lineage>
        <taxon>Bacteria</taxon>
        <taxon>Pseudomonadati</taxon>
        <taxon>Verrucomicrobiota</taxon>
        <taxon>Verrucomicrobiia</taxon>
        <taxon>Verrucomicrobiales</taxon>
        <taxon>Verrucomicrobiaceae</taxon>
        <taxon>Oceaniferula</taxon>
    </lineage>
</organism>
<gene>
    <name evidence="2" type="ORF">HW115_09105</name>
</gene>
<dbReference type="AlphaFoldDB" id="A0A851GL04"/>
<feature type="chain" id="PRO_5032754221" evidence="1">
    <location>
        <begin position="23"/>
        <end position="171"/>
    </location>
</feature>
<evidence type="ECO:0000313" key="2">
    <source>
        <dbReference type="EMBL" id="NWK55767.1"/>
    </source>
</evidence>
<protein>
    <submittedName>
        <fullName evidence="2">Uncharacterized protein</fullName>
    </submittedName>
</protein>
<dbReference type="RefSeq" id="WP_178932310.1">
    <property type="nucleotide sequence ID" value="NZ_JACBAZ010000003.1"/>
</dbReference>